<organism evidence="1 2">
    <name type="scientific">Thermothelomyces thermophilus (strain ATCC 42464 / BCRC 31852 / DSM 1799)</name>
    <name type="common">Sporotrichum thermophile</name>
    <dbReference type="NCBI Taxonomy" id="573729"/>
    <lineage>
        <taxon>Eukaryota</taxon>
        <taxon>Fungi</taxon>
        <taxon>Dikarya</taxon>
        <taxon>Ascomycota</taxon>
        <taxon>Pezizomycotina</taxon>
        <taxon>Sordariomycetes</taxon>
        <taxon>Sordariomycetidae</taxon>
        <taxon>Sordariales</taxon>
        <taxon>Chaetomiaceae</taxon>
        <taxon>Thermothelomyces</taxon>
    </lineage>
</organism>
<dbReference type="Proteomes" id="UP000007322">
    <property type="component" value="Chromosome 3"/>
</dbReference>
<dbReference type="KEGG" id="mtm:MYCTH_2060712"/>
<proteinExistence type="predicted"/>
<dbReference type="HOGENOM" id="CLU_2475142_0_0_1"/>
<dbReference type="OMA" id="ECEDLYE"/>
<dbReference type="AlphaFoldDB" id="G2QCT3"/>
<reference evidence="1 2" key="1">
    <citation type="journal article" date="2011" name="Nat. Biotechnol.">
        <title>Comparative genomic analysis of the thermophilic biomass-degrading fungi Myceliophthora thermophila and Thielavia terrestris.</title>
        <authorList>
            <person name="Berka R.M."/>
            <person name="Grigoriev I.V."/>
            <person name="Otillar R."/>
            <person name="Salamov A."/>
            <person name="Grimwood J."/>
            <person name="Reid I."/>
            <person name="Ishmael N."/>
            <person name="John T."/>
            <person name="Darmond C."/>
            <person name="Moisan M.-C."/>
            <person name="Henrissat B."/>
            <person name="Coutinho P.M."/>
            <person name="Lombard V."/>
            <person name="Natvig D.O."/>
            <person name="Lindquist E."/>
            <person name="Schmutz J."/>
            <person name="Lucas S."/>
            <person name="Harris P."/>
            <person name="Powlowski J."/>
            <person name="Bellemare A."/>
            <person name="Taylor D."/>
            <person name="Butler G."/>
            <person name="de Vries R.P."/>
            <person name="Allijn I.E."/>
            <person name="van den Brink J."/>
            <person name="Ushinsky S."/>
            <person name="Storms R."/>
            <person name="Powell A.J."/>
            <person name="Paulsen I.T."/>
            <person name="Elbourne L.D.H."/>
            <person name="Baker S.E."/>
            <person name="Magnuson J."/>
            <person name="LaBoissiere S."/>
            <person name="Clutterbuck A.J."/>
            <person name="Martinez D."/>
            <person name="Wogulis M."/>
            <person name="de Leon A.L."/>
            <person name="Rey M.W."/>
            <person name="Tsang A."/>
        </authorList>
    </citation>
    <scope>NUCLEOTIDE SEQUENCE [LARGE SCALE GENOMIC DNA]</scope>
    <source>
        <strain evidence="2">ATCC 42464 / BCRC 31852 / DSM 1799</strain>
    </source>
</reference>
<accession>G2QCT3</accession>
<dbReference type="eggNOG" id="ENOG502RNU5">
    <property type="taxonomic scope" value="Eukaryota"/>
</dbReference>
<name>G2QCT3_THET4</name>
<protein>
    <submittedName>
        <fullName evidence="1">Uncharacterized protein</fullName>
    </submittedName>
</protein>
<evidence type="ECO:0000313" key="1">
    <source>
        <dbReference type="EMBL" id="AEO58204.1"/>
    </source>
</evidence>
<dbReference type="OrthoDB" id="10318757at2759"/>
<dbReference type="EMBL" id="CP003004">
    <property type="protein sequence ID" value="AEO58204.1"/>
    <property type="molecule type" value="Genomic_DNA"/>
</dbReference>
<dbReference type="InParanoid" id="G2QCT3"/>
<sequence>MCTGECVCFFCPRSMVRDRLCPYYIPNAPGGPKAQPLAIIWIEALFVCCGNHQGNCLNCPELYEPGNIEHQIATHLECEDCTLRNQAES</sequence>
<gene>
    <name evidence="1" type="ORF">MYCTH_2060712</name>
</gene>
<evidence type="ECO:0000313" key="2">
    <source>
        <dbReference type="Proteomes" id="UP000007322"/>
    </source>
</evidence>
<dbReference type="RefSeq" id="XP_003663449.1">
    <property type="nucleotide sequence ID" value="XM_003663401.1"/>
</dbReference>
<dbReference type="GeneID" id="11509405"/>
<keyword evidence="2" id="KW-1185">Reference proteome</keyword>
<dbReference type="VEuPathDB" id="FungiDB:MYCTH_2060712"/>